<sequence>MKIGKYDLFTIQSGFIGLDGGAMFGIIPKPLWEKTNPADEVNRVTLATRNLLLVSDSKKILIDTGMGNKWDEKSRNIFRIDENLSLEKALLQKGFSFEEITDVILTHLHFDHTGGSTIFQNEKLVPAFPNATYHVQKQNFNYALNPTDRDRGSYLKENFEPLAKEGILNLLTENYFDENISLEIINGHTFGQQMIKISDGSKTVLYCADLLPFVSHIRLPYIMAYDLQPLVTLAEKKKYLKQALDENWILYFGHDPEYAAVTLKHSDKGIVQDKVYFDLL</sequence>
<dbReference type="InterPro" id="IPR001279">
    <property type="entry name" value="Metallo-B-lactamas"/>
</dbReference>
<reference evidence="6" key="1">
    <citation type="journal article" date="2020" name="mSystems">
        <title>Genome- and Community-Level Interaction Insights into Carbon Utilization and Element Cycling Functions of Hydrothermarchaeota in Hydrothermal Sediment.</title>
        <authorList>
            <person name="Zhou Z."/>
            <person name="Liu Y."/>
            <person name="Xu W."/>
            <person name="Pan J."/>
            <person name="Luo Z.H."/>
            <person name="Li M."/>
        </authorList>
    </citation>
    <scope>NUCLEOTIDE SEQUENCE [LARGE SCALE GENOMIC DNA]</scope>
    <source>
        <strain evidence="6">SpSt-500</strain>
    </source>
</reference>
<evidence type="ECO:0000256" key="1">
    <source>
        <dbReference type="ARBA" id="ARBA00007749"/>
    </source>
</evidence>
<evidence type="ECO:0000313" key="6">
    <source>
        <dbReference type="EMBL" id="HGT47496.1"/>
    </source>
</evidence>
<dbReference type="InterPro" id="IPR051013">
    <property type="entry name" value="MBL_superfamily_lactonases"/>
</dbReference>
<accession>A0A832DMF4</accession>
<dbReference type="EMBL" id="DSVI01000007">
    <property type="protein sequence ID" value="HGT47496.1"/>
    <property type="molecule type" value="Genomic_DNA"/>
</dbReference>
<evidence type="ECO:0000256" key="2">
    <source>
        <dbReference type="ARBA" id="ARBA00022723"/>
    </source>
</evidence>
<dbReference type="InterPro" id="IPR036866">
    <property type="entry name" value="RibonucZ/Hydroxyglut_hydro"/>
</dbReference>
<dbReference type="SUPFAM" id="SSF56281">
    <property type="entry name" value="Metallo-hydrolase/oxidoreductase"/>
    <property type="match status" value="1"/>
</dbReference>
<dbReference type="Gene3D" id="3.60.15.10">
    <property type="entry name" value="Ribonuclease Z/Hydroxyacylglutathione hydrolase-like"/>
    <property type="match status" value="1"/>
</dbReference>
<gene>
    <name evidence="6" type="ORF">ENS56_05645</name>
</gene>
<organism evidence="6">
    <name type="scientific">Ignavibacterium album</name>
    <dbReference type="NCBI Taxonomy" id="591197"/>
    <lineage>
        <taxon>Bacteria</taxon>
        <taxon>Pseudomonadati</taxon>
        <taxon>Ignavibacteriota</taxon>
        <taxon>Ignavibacteria</taxon>
        <taxon>Ignavibacteriales</taxon>
        <taxon>Ignavibacteriaceae</taxon>
        <taxon>Ignavibacterium</taxon>
    </lineage>
</organism>
<dbReference type="AlphaFoldDB" id="A0A832DMF4"/>
<evidence type="ECO:0000256" key="4">
    <source>
        <dbReference type="ARBA" id="ARBA00022833"/>
    </source>
</evidence>
<feature type="domain" description="Metallo-beta-lactamase" evidence="5">
    <location>
        <begin position="48"/>
        <end position="254"/>
    </location>
</feature>
<evidence type="ECO:0000256" key="3">
    <source>
        <dbReference type="ARBA" id="ARBA00022801"/>
    </source>
</evidence>
<dbReference type="CDD" id="cd16281">
    <property type="entry name" value="metallo-hydrolase-like_MBL-fold"/>
    <property type="match status" value="1"/>
</dbReference>
<protein>
    <submittedName>
        <fullName evidence="6">MBL fold metallo-hydrolase</fullName>
    </submittedName>
</protein>
<dbReference type="SMART" id="SM00849">
    <property type="entry name" value="Lactamase_B"/>
    <property type="match status" value="1"/>
</dbReference>
<keyword evidence="4" id="KW-0862">Zinc</keyword>
<dbReference type="GO" id="GO:0046872">
    <property type="term" value="F:metal ion binding"/>
    <property type="evidence" value="ECO:0007669"/>
    <property type="project" value="UniProtKB-KW"/>
</dbReference>
<name>A0A832DMF4_9BACT</name>
<dbReference type="GO" id="GO:0016787">
    <property type="term" value="F:hydrolase activity"/>
    <property type="evidence" value="ECO:0007669"/>
    <property type="project" value="UniProtKB-KW"/>
</dbReference>
<dbReference type="Pfam" id="PF00753">
    <property type="entry name" value="Lactamase_B"/>
    <property type="match status" value="1"/>
</dbReference>
<keyword evidence="3 6" id="KW-0378">Hydrolase</keyword>
<comment type="caution">
    <text evidence="6">The sequence shown here is derived from an EMBL/GenBank/DDBJ whole genome shotgun (WGS) entry which is preliminary data.</text>
</comment>
<dbReference type="PANTHER" id="PTHR42978:SF6">
    <property type="entry name" value="QUORUM-QUENCHING LACTONASE YTNP-RELATED"/>
    <property type="match status" value="1"/>
</dbReference>
<dbReference type="PANTHER" id="PTHR42978">
    <property type="entry name" value="QUORUM-QUENCHING LACTONASE YTNP-RELATED-RELATED"/>
    <property type="match status" value="1"/>
</dbReference>
<comment type="similarity">
    <text evidence="1">Belongs to the metallo-beta-lactamase superfamily.</text>
</comment>
<proteinExistence type="inferred from homology"/>
<keyword evidence="2" id="KW-0479">Metal-binding</keyword>
<evidence type="ECO:0000259" key="5">
    <source>
        <dbReference type="SMART" id="SM00849"/>
    </source>
</evidence>